<organism evidence="2 3">
    <name type="scientific">Leptospira ognonensis</name>
    <dbReference type="NCBI Taxonomy" id="2484945"/>
    <lineage>
        <taxon>Bacteria</taxon>
        <taxon>Pseudomonadati</taxon>
        <taxon>Spirochaetota</taxon>
        <taxon>Spirochaetia</taxon>
        <taxon>Leptospirales</taxon>
        <taxon>Leptospiraceae</taxon>
        <taxon>Leptospira</taxon>
    </lineage>
</organism>
<evidence type="ECO:0000313" key="2">
    <source>
        <dbReference type="EMBL" id="TGL59757.1"/>
    </source>
</evidence>
<proteinExistence type="predicted"/>
<dbReference type="RefSeq" id="WP_135623446.1">
    <property type="nucleotide sequence ID" value="NZ_RQGD01000023.1"/>
</dbReference>
<comment type="caution">
    <text evidence="2">The sequence shown here is derived from an EMBL/GenBank/DDBJ whole genome shotgun (WGS) entry which is preliminary data.</text>
</comment>
<reference evidence="2" key="1">
    <citation type="journal article" date="2019" name="PLoS Negl. Trop. Dis.">
        <title>Revisiting the worldwide diversity of Leptospira species in the environment.</title>
        <authorList>
            <person name="Vincent A.T."/>
            <person name="Schiettekatte O."/>
            <person name="Bourhy P."/>
            <person name="Veyrier F.J."/>
            <person name="Picardeau M."/>
        </authorList>
    </citation>
    <scope>NUCLEOTIDE SEQUENCE [LARGE SCALE GENOMIC DNA]</scope>
    <source>
        <strain evidence="2">201702476</strain>
    </source>
</reference>
<dbReference type="InterPro" id="IPR000863">
    <property type="entry name" value="Sulfotransferase_dom"/>
</dbReference>
<feature type="domain" description="Sulfotransferase" evidence="1">
    <location>
        <begin position="101"/>
        <end position="221"/>
    </location>
</feature>
<sequence>MRNTIIHIGANKTASTTLQRALFSKSNHLQYIGEDGIGYPDYANALNSLIYDDDLYYQKEECKKLFENNLASREDKTLVFSSEDVLTSTVPVACAKRLHSFLPNAKVLLVTRNQFTAVPSFYANHGAFLKPAPPSYFRRHVSLQEWISFQEIFIKYGALASFKYNTLVSIYENLFGADNIHILLFEEFQQDKKKFAEKLGDLLKIEVKEILEALEGRHERKRYTGRMLTYNHFRTNFFWGVKFSKFIPFGNPLVRKFYGFLEQGTAAKIPLNDEIKKKISGLYAVENSELDQKYHLNLAKYGYPMIKTNSKEQASGDKYEF</sequence>
<name>A0A4R9K633_9LEPT</name>
<protein>
    <recommendedName>
        <fullName evidence="1">Sulfotransferase domain-containing protein</fullName>
    </recommendedName>
</protein>
<keyword evidence="3" id="KW-1185">Reference proteome</keyword>
<dbReference type="InterPro" id="IPR027417">
    <property type="entry name" value="P-loop_NTPase"/>
</dbReference>
<dbReference type="AlphaFoldDB" id="A0A4R9K633"/>
<dbReference type="EMBL" id="RQGD01000023">
    <property type="protein sequence ID" value="TGL59757.1"/>
    <property type="molecule type" value="Genomic_DNA"/>
</dbReference>
<dbReference type="Proteomes" id="UP000297693">
    <property type="component" value="Unassembled WGS sequence"/>
</dbReference>
<dbReference type="GO" id="GO:0008146">
    <property type="term" value="F:sulfotransferase activity"/>
    <property type="evidence" value="ECO:0007669"/>
    <property type="project" value="InterPro"/>
</dbReference>
<evidence type="ECO:0000313" key="3">
    <source>
        <dbReference type="Proteomes" id="UP000297693"/>
    </source>
</evidence>
<dbReference type="Pfam" id="PF00685">
    <property type="entry name" value="Sulfotransfer_1"/>
    <property type="match status" value="1"/>
</dbReference>
<dbReference type="SUPFAM" id="SSF52540">
    <property type="entry name" value="P-loop containing nucleoside triphosphate hydrolases"/>
    <property type="match status" value="1"/>
</dbReference>
<accession>A0A4R9K633</accession>
<gene>
    <name evidence="2" type="ORF">EHQ58_08430</name>
</gene>
<dbReference type="OrthoDB" id="1429617at2"/>
<evidence type="ECO:0000259" key="1">
    <source>
        <dbReference type="Pfam" id="PF00685"/>
    </source>
</evidence>
<dbReference type="Gene3D" id="3.40.50.300">
    <property type="entry name" value="P-loop containing nucleotide triphosphate hydrolases"/>
    <property type="match status" value="1"/>
</dbReference>